<evidence type="ECO:0000313" key="39">
    <source>
        <dbReference type="Proteomes" id="UP001221898"/>
    </source>
</evidence>
<feature type="transmembrane region" description="Helical" evidence="36">
    <location>
        <begin position="198"/>
        <end position="217"/>
    </location>
</feature>
<evidence type="ECO:0000256" key="36">
    <source>
        <dbReference type="SAM" id="Phobius"/>
    </source>
</evidence>
<evidence type="ECO:0000256" key="24">
    <source>
        <dbReference type="ARBA" id="ARBA00023180"/>
    </source>
</evidence>
<evidence type="ECO:0000256" key="22">
    <source>
        <dbReference type="ARBA" id="ARBA00023136"/>
    </source>
</evidence>
<dbReference type="GO" id="GO:0005905">
    <property type="term" value="C:clathrin-coated pit"/>
    <property type="evidence" value="ECO:0007669"/>
    <property type="project" value="UniProtKB-KW"/>
</dbReference>
<proteinExistence type="inferred from homology"/>
<dbReference type="Gene3D" id="3.30.70.1230">
    <property type="entry name" value="Nucleotide cyclase"/>
    <property type="match status" value="2"/>
</dbReference>
<evidence type="ECO:0000256" key="9">
    <source>
        <dbReference type="ARBA" id="ARBA00004651"/>
    </source>
</evidence>
<comment type="catalytic activity">
    <reaction evidence="1 33">
        <text>ATP = 3',5'-cyclic AMP + diphosphate</text>
        <dbReference type="Rhea" id="RHEA:15389"/>
        <dbReference type="ChEBI" id="CHEBI:30616"/>
        <dbReference type="ChEBI" id="CHEBI:33019"/>
        <dbReference type="ChEBI" id="CHEBI:58165"/>
        <dbReference type="EC" id="4.6.1.1"/>
    </reaction>
</comment>
<evidence type="ECO:0000259" key="37">
    <source>
        <dbReference type="PROSITE" id="PS50125"/>
    </source>
</evidence>
<keyword evidence="12" id="KW-0597">Phosphoprotein</keyword>
<comment type="similarity">
    <text evidence="33">Belongs to the adenylyl cyclase class-4/guanylyl cyclase family.</text>
</comment>
<keyword evidence="18 33" id="KW-0460">Magnesium</keyword>
<keyword evidence="21" id="KW-0770">Synapse</keyword>
<feature type="binding site" evidence="35">
    <location>
        <position position="434"/>
    </location>
    <ligand>
        <name>Mg(2+)</name>
        <dbReference type="ChEBI" id="CHEBI:18420"/>
        <label>2</label>
        <note>catalytic</note>
    </ligand>
</feature>
<feature type="binding site" evidence="35">
    <location>
        <position position="478"/>
    </location>
    <ligand>
        <name>Mg(2+)</name>
        <dbReference type="ChEBI" id="CHEBI:18420"/>
        <label>2</label>
        <note>catalytic</note>
    </ligand>
</feature>
<keyword evidence="24" id="KW-0325">Glycoprotein</keyword>
<feature type="binding site" evidence="34">
    <location>
        <begin position="434"/>
        <end position="439"/>
    </location>
    <ligand>
        <name>ATP</name>
        <dbReference type="ChEBI" id="CHEBI:30616"/>
    </ligand>
</feature>
<evidence type="ECO:0000313" key="38">
    <source>
        <dbReference type="EMBL" id="KAJ8410213.1"/>
    </source>
</evidence>
<dbReference type="Pfam" id="PF06327">
    <property type="entry name" value="Adcy_cons_dom"/>
    <property type="match status" value="1"/>
</dbReference>
<comment type="function">
    <text evidence="33">Catalyzes the formation of the signaling molecule cAMP in response to G-protein signaling.</text>
</comment>
<feature type="binding site" evidence="34">
    <location>
        <position position="522"/>
    </location>
    <ligand>
        <name>ATP</name>
        <dbReference type="ChEBI" id="CHEBI:30616"/>
    </ligand>
</feature>
<evidence type="ECO:0000256" key="26">
    <source>
        <dbReference type="ARBA" id="ARBA00023239"/>
    </source>
</evidence>
<feature type="transmembrane region" description="Helical" evidence="36">
    <location>
        <begin position="831"/>
        <end position="849"/>
    </location>
</feature>
<dbReference type="SMART" id="SM00044">
    <property type="entry name" value="CYCc"/>
    <property type="match status" value="2"/>
</dbReference>
<dbReference type="FunFam" id="3.30.70.1230:FF:000001">
    <property type="entry name" value="Adenylate cyclase"/>
    <property type="match status" value="1"/>
</dbReference>
<feature type="transmembrane region" description="Helical" evidence="36">
    <location>
        <begin position="336"/>
        <end position="356"/>
    </location>
</feature>
<evidence type="ECO:0000256" key="19">
    <source>
        <dbReference type="ARBA" id="ARBA00022989"/>
    </source>
</evidence>
<keyword evidence="26 33" id="KW-0456">Lyase</keyword>
<feature type="domain" description="Guanylate cyclase" evidence="37">
    <location>
        <begin position="979"/>
        <end position="1120"/>
    </location>
</feature>
<evidence type="ECO:0000256" key="17">
    <source>
        <dbReference type="ARBA" id="ARBA00022840"/>
    </source>
</evidence>
<organism evidence="38 39">
    <name type="scientific">Aldrovandia affinis</name>
    <dbReference type="NCBI Taxonomy" id="143900"/>
    <lineage>
        <taxon>Eukaryota</taxon>
        <taxon>Metazoa</taxon>
        <taxon>Chordata</taxon>
        <taxon>Craniata</taxon>
        <taxon>Vertebrata</taxon>
        <taxon>Euteleostomi</taxon>
        <taxon>Actinopterygii</taxon>
        <taxon>Neopterygii</taxon>
        <taxon>Teleostei</taxon>
        <taxon>Notacanthiformes</taxon>
        <taxon>Halosauridae</taxon>
        <taxon>Aldrovandia</taxon>
    </lineage>
</organism>
<feature type="transmembrane region" description="Helical" evidence="36">
    <location>
        <begin position="855"/>
        <end position="877"/>
    </location>
</feature>
<dbReference type="EC" id="4.6.1.1" evidence="33"/>
<name>A0AAD7SWZ4_9TELE</name>
<dbReference type="Pfam" id="PF00211">
    <property type="entry name" value="Guanylate_cyc"/>
    <property type="match status" value="2"/>
</dbReference>
<dbReference type="GO" id="GO:0007189">
    <property type="term" value="P:adenylate cyclase-activating G protein-coupled receptor signaling pathway"/>
    <property type="evidence" value="ECO:0007669"/>
    <property type="project" value="TreeGrafter"/>
</dbReference>
<feature type="binding site" evidence="35">
    <location>
        <position position="434"/>
    </location>
    <ligand>
        <name>Mg(2+)</name>
        <dbReference type="ChEBI" id="CHEBI:18420"/>
        <label>1</label>
        <note>catalytic</note>
    </ligand>
</feature>
<evidence type="ECO:0000256" key="35">
    <source>
        <dbReference type="PIRSR" id="PIRSR039050-51"/>
    </source>
</evidence>
<evidence type="ECO:0000256" key="32">
    <source>
        <dbReference type="ARBA" id="ARBA00058052"/>
    </source>
</evidence>
<keyword evidence="14 33" id="KW-0479">Metal-binding</keyword>
<feature type="binding site" evidence="35">
    <location>
        <position position="478"/>
    </location>
    <ligand>
        <name>Mg(2+)</name>
        <dbReference type="ChEBI" id="CHEBI:18420"/>
        <label>1</label>
        <note>catalytic</note>
    </ligand>
</feature>
<evidence type="ECO:0000256" key="30">
    <source>
        <dbReference type="ARBA" id="ARBA00034111"/>
    </source>
</evidence>
<dbReference type="GO" id="GO:0016323">
    <property type="term" value="C:basolateral plasma membrane"/>
    <property type="evidence" value="ECO:0007669"/>
    <property type="project" value="UniProtKB-SubCell"/>
</dbReference>
<keyword evidence="25 35" id="KW-0464">Manganese</keyword>
<evidence type="ECO:0000256" key="14">
    <source>
        <dbReference type="ARBA" id="ARBA00022723"/>
    </source>
</evidence>
<evidence type="ECO:0000256" key="5">
    <source>
        <dbReference type="ARBA" id="ARBA00004279"/>
    </source>
</evidence>
<evidence type="ECO:0000256" key="15">
    <source>
        <dbReference type="ARBA" id="ARBA00022737"/>
    </source>
</evidence>
<dbReference type="InterPro" id="IPR032628">
    <property type="entry name" value="AC_N"/>
</dbReference>
<feature type="transmembrane region" description="Helical" evidence="36">
    <location>
        <begin position="897"/>
        <end position="913"/>
    </location>
</feature>
<dbReference type="PROSITE" id="PS50125">
    <property type="entry name" value="GUANYLATE_CYCLASE_2"/>
    <property type="match status" value="2"/>
</dbReference>
<sequence>MRGHPKSVCYPALVPEQTWGFCPRGAGDGVSVLKVKPKTRSMVTFKEPQVCASMELPISIQPPLSPGLRRKRLMWQNAVKHIINQQELSQQVGMEPARKIFITDTYIDEINRQIRSKASRGGGLAKRRLSAVRIHPTHGRASTSTQCSADYISDADFFLSWGATVKGVYIPTLKHTFKSRDLERLYQHYSSRQRRTSLVVTNAIDIITKLHILLIYLVVAPEAVDYVRAWLMGLFMALGAVLCVLVLTCKGAMTPQYLRYAGVASWLSQTVQVMGGLVYGLERDQSWYVLFSLFATYTLLPLPLLWSICAGSLTSTLHLLMVTICHYNDTALVRKVLAKGLLYLGMNTAGLFIHYLSDRAHRQAFLETRRCIEGRLKLERENQRQERLVLSILPRFVALEMIADMSSLDDELLPQQFHKIYIHQYKDVSILFADIKGFTLLSMTLSAQELVRTLNELFGRFDHLAEEHHCMRIKILGDCYYCVSGVPEPQRAHARCCVEMGLAMISTIRYVSKQLKHNMDMRIGIHSGSVLCGVLGLQKWQFDVWSSDVGIANMLEAGGLPGRIHISKATLDCLEGKYKTEDGRGRERNDFLRKHDIDTFLICHTDTDVAEPPMTRRLSSRSWSAELPFGIIILATFTNGLLGQLPKQVASRRSGSGEINKRIKHSIELRSGERMRKEHITPITLVFKDTHIEDKFSQMRDEMFKSNLVCSFIMLLFLMAVQALIPAPQVCPMVVQFAFFLLAYALLLVVTLAEEFKSSPPALQQLCCWIHETKSVRNLLTLTAVALNFGIASSDMLWCHMMDAEGGDGTNKTGQNPPSQRPVNICTDPEFFVLSGVVAMVTCAVFLRLSSFLKLAVLLVVITVYTYLIEVAFHLLFLRQHQLNHAHRSHYLRRKGISVLLLAMFVIAVFYNSRQLEATARLDFLWRMQARQEVEDMKELREHNECLLHNILPSHVVRHFLERSINDEDLYSQSYDEVGVMFASIPGFNEYYEQKEIKHEGVECLQLLNEIIADFDELLEESYFHEIEKIKTIGSSYMAASGLSPDRKVHHRDEWHHLCELVLFALAMQETLKEFNRHTSNNFQLRVGIAHGPVVAGVIGATKPQYDIWGMTVNLASRMDSTGVSWRIQVPEATKQILASWGFTLELRGEIFIKGVSEQQGRIRTYFIRSRSHKSCRSNTERAYSRGSTGGRNTLAALVFKLVQARHKEKLREANGGFHIS</sequence>
<comment type="function">
    <text evidence="32">Catalyzes the formation of cAMP in response to calcium entry leadings to cAMP signaling activation that affect processes suche as synaptic plasticity and insulin secretion. Plays a role in many brain functions, such as learning, memory, drug addiction, and anxiety modulation through regulation of synaptic plasticity by modulating long-term memory and long-term potentiation (LTP) through CREB transcription factor activity modulation. Plays a central role in insulin secretion by controlling glucose homeostasis through glucagon-like peptide 1 and glucose signaling pathway and maintains insulin secretion through calcium-dependent PKA activation leading to vesicle pool replenishment. Also, allows PTGER3 to induce potentiation of PTGER4-mediated PLA2 secretion by switching from a negative to a positive regulation, during the IL1B induced-dedifferentiation of smooth muscle cells.</text>
</comment>
<evidence type="ECO:0000256" key="21">
    <source>
        <dbReference type="ARBA" id="ARBA00023018"/>
    </source>
</evidence>
<evidence type="ECO:0000256" key="12">
    <source>
        <dbReference type="ARBA" id="ARBA00022553"/>
    </source>
</evidence>
<keyword evidence="39" id="KW-1185">Reference proteome</keyword>
<evidence type="ECO:0000256" key="34">
    <source>
        <dbReference type="PIRSR" id="PIRSR039050-50"/>
    </source>
</evidence>
<dbReference type="InterPro" id="IPR009398">
    <property type="entry name" value="Adcy_conserved_dom"/>
</dbReference>
<feature type="transmembrane region" description="Helical" evidence="36">
    <location>
        <begin position="623"/>
        <end position="643"/>
    </location>
</feature>
<feature type="binding site" evidence="35">
    <location>
        <position position="435"/>
    </location>
    <ligand>
        <name>Mg(2+)</name>
        <dbReference type="ChEBI" id="CHEBI:18420"/>
        <label>2</label>
        <note>catalytic</note>
    </ligand>
</feature>
<dbReference type="PANTHER" id="PTHR45627:SF15">
    <property type="entry name" value="ADENYLATE CYCLASE"/>
    <property type="match status" value="1"/>
</dbReference>
<keyword evidence="27" id="KW-0966">Cell projection</keyword>
<dbReference type="GO" id="GO:0005901">
    <property type="term" value="C:caveola"/>
    <property type="evidence" value="ECO:0007669"/>
    <property type="project" value="UniProtKB-SubCell"/>
</dbReference>
<feature type="transmembrane region" description="Helical" evidence="36">
    <location>
        <begin position="708"/>
        <end position="727"/>
    </location>
</feature>
<keyword evidence="17 33" id="KW-0067">ATP-binding</keyword>
<dbReference type="GO" id="GO:0014069">
    <property type="term" value="C:postsynaptic density"/>
    <property type="evidence" value="ECO:0007669"/>
    <property type="project" value="UniProtKB-SubCell"/>
</dbReference>
<evidence type="ECO:0000256" key="33">
    <source>
        <dbReference type="PIRNR" id="PIRNR039050"/>
    </source>
</evidence>
<evidence type="ECO:0000256" key="27">
    <source>
        <dbReference type="ARBA" id="ARBA00023273"/>
    </source>
</evidence>
<keyword evidence="11" id="KW-0488">Methylation</keyword>
<evidence type="ECO:0000256" key="23">
    <source>
        <dbReference type="ARBA" id="ARBA00023176"/>
    </source>
</evidence>
<dbReference type="GO" id="GO:0004016">
    <property type="term" value="F:adenylate cyclase activity"/>
    <property type="evidence" value="ECO:0007669"/>
    <property type="project" value="UniProtKB-EC"/>
</dbReference>
<evidence type="ECO:0000256" key="29">
    <source>
        <dbReference type="ARBA" id="ARBA00034105"/>
    </source>
</evidence>
<feature type="binding site" evidence="34">
    <location>
        <begin position="476"/>
        <end position="478"/>
    </location>
    <ligand>
        <name>ATP</name>
        <dbReference type="ChEBI" id="CHEBI:30616"/>
    </ligand>
</feature>
<feature type="transmembrane region" description="Helical" evidence="36">
    <location>
        <begin position="301"/>
        <end position="324"/>
    </location>
</feature>
<dbReference type="InterPro" id="IPR029787">
    <property type="entry name" value="Nucleotide_cyclase"/>
</dbReference>
<dbReference type="PIRSF" id="PIRSF039050">
    <property type="entry name" value="Ade_cyc"/>
    <property type="match status" value="1"/>
</dbReference>
<evidence type="ECO:0000256" key="28">
    <source>
        <dbReference type="ARBA" id="ARBA00023329"/>
    </source>
</evidence>
<keyword evidence="23" id="KW-0168">Coated pit</keyword>
<dbReference type="GO" id="GO:0030665">
    <property type="term" value="C:clathrin-coated vesicle membrane"/>
    <property type="evidence" value="ECO:0007669"/>
    <property type="project" value="UniProtKB-SubCell"/>
</dbReference>
<comment type="subcellular location">
    <subcellularLocation>
        <location evidence="4">Apical cell membrane</location>
    </subcellularLocation>
    <subcellularLocation>
        <location evidence="3">Basolateral cell membrane</location>
    </subcellularLocation>
    <subcellularLocation>
        <location evidence="9">Cell membrane</location>
        <topology evidence="9">Multi-pass membrane protein</topology>
    </subcellularLocation>
    <subcellularLocation>
        <location evidence="5">Cell projection</location>
        <location evidence="5">Dendrite</location>
    </subcellularLocation>
    <subcellularLocation>
        <location evidence="8">Cytoplasmic vesicle</location>
        <location evidence="8">Clathrin-coated vesicle membrane</location>
    </subcellularLocation>
    <subcellularLocation>
        <location evidence="6">Membrane raft</location>
    </subcellularLocation>
    <subcellularLocation>
        <location evidence="7">Membrane</location>
        <location evidence="7">Caveola</location>
    </subcellularLocation>
    <subcellularLocation>
        <location evidence="31">Membrane</location>
        <location evidence="31">Coated pit</location>
    </subcellularLocation>
    <subcellularLocation>
        <location evidence="29">Postsynaptic density</location>
    </subcellularLocation>
    <subcellularLocation>
        <location evidence="30">Presynaptic cell membrane</location>
    </subcellularLocation>
</comment>
<dbReference type="CDD" id="cd07302">
    <property type="entry name" value="CHD"/>
    <property type="match status" value="2"/>
</dbReference>
<evidence type="ECO:0000256" key="3">
    <source>
        <dbReference type="ARBA" id="ARBA00004187"/>
    </source>
</evidence>
<dbReference type="PANTHER" id="PTHR45627">
    <property type="entry name" value="ADENYLATE CYCLASE TYPE 1"/>
    <property type="match status" value="1"/>
</dbReference>
<comment type="cofactor">
    <cofactor evidence="2">
        <name>Mn(2+)</name>
        <dbReference type="ChEBI" id="CHEBI:29035"/>
    </cofactor>
</comment>
<evidence type="ECO:0000256" key="6">
    <source>
        <dbReference type="ARBA" id="ARBA00004285"/>
    </source>
</evidence>
<keyword evidence="10" id="KW-1003">Cell membrane</keyword>
<comment type="cofactor">
    <cofactor evidence="35">
        <name>Mg(2+)</name>
        <dbReference type="ChEBI" id="CHEBI:18420"/>
    </cofactor>
    <cofactor evidence="35">
        <name>Mn(2+)</name>
        <dbReference type="ChEBI" id="CHEBI:29035"/>
    </cofactor>
    <text evidence="35">Binds 2 magnesium ions per subunit. Is also active with manganese (in vitro).</text>
</comment>
<evidence type="ECO:0000256" key="10">
    <source>
        <dbReference type="ARBA" id="ARBA00022475"/>
    </source>
</evidence>
<feature type="domain" description="Guanylate cyclase" evidence="37">
    <location>
        <begin position="429"/>
        <end position="556"/>
    </location>
</feature>
<dbReference type="GO" id="GO:0016324">
    <property type="term" value="C:apical plasma membrane"/>
    <property type="evidence" value="ECO:0007669"/>
    <property type="project" value="UniProtKB-SubCell"/>
</dbReference>
<dbReference type="EMBL" id="JAINUG010000027">
    <property type="protein sequence ID" value="KAJ8410213.1"/>
    <property type="molecule type" value="Genomic_DNA"/>
</dbReference>
<dbReference type="GO" id="GO:0006171">
    <property type="term" value="P:cAMP biosynthetic process"/>
    <property type="evidence" value="ECO:0007669"/>
    <property type="project" value="UniProtKB-KW"/>
</dbReference>
<dbReference type="GO" id="GO:0046872">
    <property type="term" value="F:metal ion binding"/>
    <property type="evidence" value="ECO:0007669"/>
    <property type="project" value="UniProtKB-KW"/>
</dbReference>
<protein>
    <recommendedName>
        <fullName evidence="33">adenylate cyclase</fullName>
        <ecNumber evidence="33">4.6.1.1</ecNumber>
    </recommendedName>
</protein>
<evidence type="ECO:0000256" key="11">
    <source>
        <dbReference type="ARBA" id="ARBA00022481"/>
    </source>
</evidence>
<evidence type="ECO:0000256" key="18">
    <source>
        <dbReference type="ARBA" id="ARBA00022842"/>
    </source>
</evidence>
<keyword evidence="16 33" id="KW-0547">Nucleotide-binding</keyword>
<dbReference type="AlphaFoldDB" id="A0AAD7SWZ4"/>
<keyword evidence="19 36" id="KW-1133">Transmembrane helix</keyword>
<comment type="caution">
    <text evidence="38">The sequence shown here is derived from an EMBL/GenBank/DDBJ whole genome shotgun (WGS) entry which is preliminary data.</text>
</comment>
<keyword evidence="28" id="KW-0968">Cytoplasmic vesicle</keyword>
<dbReference type="Pfam" id="PF16214">
    <property type="entry name" value="AC_N"/>
    <property type="match status" value="1"/>
</dbReference>
<feature type="binding site" evidence="34">
    <location>
        <position position="1031"/>
    </location>
    <ligand>
        <name>ATP</name>
        <dbReference type="ChEBI" id="CHEBI:30616"/>
    </ligand>
</feature>
<evidence type="ECO:0000256" key="7">
    <source>
        <dbReference type="ARBA" id="ARBA00004345"/>
    </source>
</evidence>
<evidence type="ECO:0000256" key="4">
    <source>
        <dbReference type="ARBA" id="ARBA00004221"/>
    </source>
</evidence>
<dbReference type="InterPro" id="IPR030672">
    <property type="entry name" value="Adcy"/>
</dbReference>
<feature type="transmembrane region" description="Helical" evidence="36">
    <location>
        <begin position="229"/>
        <end position="248"/>
    </location>
</feature>
<reference evidence="38" key="1">
    <citation type="journal article" date="2023" name="Science">
        <title>Genome structures resolve the early diversification of teleost fishes.</title>
        <authorList>
            <person name="Parey E."/>
            <person name="Louis A."/>
            <person name="Montfort J."/>
            <person name="Bouchez O."/>
            <person name="Roques C."/>
            <person name="Iampietro C."/>
            <person name="Lluch J."/>
            <person name="Castinel A."/>
            <person name="Donnadieu C."/>
            <person name="Desvignes T."/>
            <person name="Floi Bucao C."/>
            <person name="Jouanno E."/>
            <person name="Wen M."/>
            <person name="Mejri S."/>
            <person name="Dirks R."/>
            <person name="Jansen H."/>
            <person name="Henkel C."/>
            <person name="Chen W.J."/>
            <person name="Zahm M."/>
            <person name="Cabau C."/>
            <person name="Klopp C."/>
            <person name="Thompson A.W."/>
            <person name="Robinson-Rechavi M."/>
            <person name="Braasch I."/>
            <person name="Lecointre G."/>
            <person name="Bobe J."/>
            <person name="Postlethwait J.H."/>
            <person name="Berthelot C."/>
            <person name="Roest Crollius H."/>
            <person name="Guiguen Y."/>
        </authorList>
    </citation>
    <scope>NUCLEOTIDE SEQUENCE</scope>
    <source>
        <strain evidence="38">NC1722</strain>
    </source>
</reference>
<dbReference type="FunFam" id="3.30.70.1230:FF:000011">
    <property type="entry name" value="Adenylate cyclase"/>
    <property type="match status" value="1"/>
</dbReference>
<dbReference type="GO" id="GO:0030425">
    <property type="term" value="C:dendrite"/>
    <property type="evidence" value="ECO:0007669"/>
    <property type="project" value="UniProtKB-SubCell"/>
</dbReference>
<evidence type="ECO:0000256" key="2">
    <source>
        <dbReference type="ARBA" id="ARBA00001936"/>
    </source>
</evidence>
<keyword evidence="22 33" id="KW-0472">Membrane</keyword>
<keyword evidence="15" id="KW-0677">Repeat</keyword>
<dbReference type="GO" id="GO:0005524">
    <property type="term" value="F:ATP binding"/>
    <property type="evidence" value="ECO:0007669"/>
    <property type="project" value="UniProtKB-UniRule"/>
</dbReference>
<evidence type="ECO:0000256" key="16">
    <source>
        <dbReference type="ARBA" id="ARBA00022741"/>
    </source>
</evidence>
<dbReference type="GO" id="GO:0050796">
    <property type="term" value="P:regulation of insulin secretion"/>
    <property type="evidence" value="ECO:0007669"/>
    <property type="project" value="UniProtKB-ARBA"/>
</dbReference>
<gene>
    <name evidence="38" type="ORF">AAFF_G00201940</name>
</gene>
<dbReference type="InterPro" id="IPR001054">
    <property type="entry name" value="A/G_cyclase"/>
</dbReference>
<dbReference type="GO" id="GO:0035556">
    <property type="term" value="P:intracellular signal transduction"/>
    <property type="evidence" value="ECO:0007669"/>
    <property type="project" value="InterPro"/>
</dbReference>
<feature type="binding site" evidence="34">
    <location>
        <begin position="1114"/>
        <end position="1118"/>
    </location>
    <ligand>
        <name>ATP</name>
        <dbReference type="ChEBI" id="CHEBI:30616"/>
    </ligand>
</feature>
<accession>A0AAD7SWZ4</accession>
<evidence type="ECO:0000256" key="8">
    <source>
        <dbReference type="ARBA" id="ARBA00004640"/>
    </source>
</evidence>
<feature type="binding site" evidence="34">
    <location>
        <position position="1154"/>
    </location>
    <ligand>
        <name>ATP</name>
        <dbReference type="ChEBI" id="CHEBI:30616"/>
    </ligand>
</feature>
<keyword evidence="13 36" id="KW-0812">Transmembrane</keyword>
<dbReference type="Proteomes" id="UP001221898">
    <property type="component" value="Unassembled WGS sequence"/>
</dbReference>
<evidence type="ECO:0000256" key="20">
    <source>
        <dbReference type="ARBA" id="ARBA00022998"/>
    </source>
</evidence>
<dbReference type="GO" id="GO:0042734">
    <property type="term" value="C:presynaptic membrane"/>
    <property type="evidence" value="ECO:0007669"/>
    <property type="project" value="UniProtKB-SubCell"/>
</dbReference>
<feature type="binding site" evidence="34">
    <location>
        <begin position="1107"/>
        <end position="1109"/>
    </location>
    <ligand>
        <name>ATP</name>
        <dbReference type="ChEBI" id="CHEBI:30616"/>
    </ligand>
</feature>
<feature type="transmembrane region" description="Helical" evidence="36">
    <location>
        <begin position="733"/>
        <end position="753"/>
    </location>
</feature>
<evidence type="ECO:0000256" key="1">
    <source>
        <dbReference type="ARBA" id="ARBA00001593"/>
    </source>
</evidence>
<evidence type="ECO:0000256" key="31">
    <source>
        <dbReference type="ARBA" id="ARBA00037878"/>
    </source>
</evidence>
<keyword evidence="20 33" id="KW-0115">cAMP biosynthesis</keyword>
<dbReference type="SUPFAM" id="SSF55073">
    <property type="entry name" value="Nucleotide cyclase"/>
    <property type="match status" value="2"/>
</dbReference>
<evidence type="ECO:0000256" key="25">
    <source>
        <dbReference type="ARBA" id="ARBA00023211"/>
    </source>
</evidence>
<evidence type="ECO:0000256" key="13">
    <source>
        <dbReference type="ARBA" id="ARBA00022692"/>
    </source>
</evidence>
<feature type="transmembrane region" description="Helical" evidence="36">
    <location>
        <begin position="260"/>
        <end position="281"/>
    </location>
</feature>